<keyword evidence="1" id="KW-0472">Membrane</keyword>
<evidence type="ECO:0000256" key="1">
    <source>
        <dbReference type="SAM" id="Phobius"/>
    </source>
</evidence>
<feature type="transmembrane region" description="Helical" evidence="1">
    <location>
        <begin position="211"/>
        <end position="230"/>
    </location>
</feature>
<name>A0A9P8V028_9PEZI</name>
<keyword evidence="1" id="KW-0812">Transmembrane</keyword>
<feature type="transmembrane region" description="Helical" evidence="1">
    <location>
        <begin position="33"/>
        <end position="60"/>
    </location>
</feature>
<feature type="transmembrane region" description="Helical" evidence="1">
    <location>
        <begin position="89"/>
        <end position="110"/>
    </location>
</feature>
<gene>
    <name evidence="2" type="ORF">BKA67DRAFT_531410</name>
</gene>
<feature type="transmembrane region" description="Helical" evidence="1">
    <location>
        <begin position="276"/>
        <end position="293"/>
    </location>
</feature>
<keyword evidence="3" id="KW-1185">Reference proteome</keyword>
<evidence type="ECO:0000313" key="2">
    <source>
        <dbReference type="EMBL" id="KAH6661357.1"/>
    </source>
</evidence>
<dbReference type="EMBL" id="JAGPXC010000001">
    <property type="protein sequence ID" value="KAH6661357.1"/>
    <property type="molecule type" value="Genomic_DNA"/>
</dbReference>
<protein>
    <submittedName>
        <fullName evidence="2">Uncharacterized protein</fullName>
    </submittedName>
</protein>
<keyword evidence="1" id="KW-1133">Transmembrane helix</keyword>
<dbReference type="PANTHER" id="PTHR37577:SF1">
    <property type="entry name" value="INTEGRAL MEMBRANE PROTEIN"/>
    <property type="match status" value="1"/>
</dbReference>
<accession>A0A9P8V028</accession>
<dbReference type="InterPro" id="IPR053018">
    <property type="entry name" value="Elsinochrome_Biosynth-Asso"/>
</dbReference>
<evidence type="ECO:0000313" key="3">
    <source>
        <dbReference type="Proteomes" id="UP000758603"/>
    </source>
</evidence>
<dbReference type="AlphaFoldDB" id="A0A9P8V028"/>
<dbReference type="PANTHER" id="PTHR37577">
    <property type="entry name" value="INTEGRAL MEMBRANE PROTEIN"/>
    <property type="match status" value="1"/>
</dbReference>
<dbReference type="RefSeq" id="XP_045965488.1">
    <property type="nucleotide sequence ID" value="XM_046099380.1"/>
</dbReference>
<dbReference type="OrthoDB" id="5427664at2759"/>
<sequence>MSYDTTVEDALSVESVTIPDSVCEKVGEALPDIAGVGVMVSFAGQAFLSLAITIWVFFLARHGHLDLDGFEGTVEYWRRKKRLEIFSKMLRVGNDVQMLLGIAYMITVWAKQDKIGVYHLRLAFDTVSFVGVSGIVAFVWTRFCQAKLNKSPRRLSLQYLSVYLYAAFFFALTIVTLSHMLQWNEHSESLGYCYETKGSADAGAEQPGTEITYVLITGFALLITMIGAIFSGPKLRFPLVILAVLHFGVHLYFMVVVREANQKLLEGVEREDRWDFGQSTAMLLLGLAILEVIKKSVMYWQWNHTSDEMILEEGKLSQFDY</sequence>
<dbReference type="GeneID" id="70128272"/>
<organism evidence="2 3">
    <name type="scientific">Truncatella angustata</name>
    <dbReference type="NCBI Taxonomy" id="152316"/>
    <lineage>
        <taxon>Eukaryota</taxon>
        <taxon>Fungi</taxon>
        <taxon>Dikarya</taxon>
        <taxon>Ascomycota</taxon>
        <taxon>Pezizomycotina</taxon>
        <taxon>Sordariomycetes</taxon>
        <taxon>Xylariomycetidae</taxon>
        <taxon>Amphisphaeriales</taxon>
        <taxon>Sporocadaceae</taxon>
        <taxon>Truncatella</taxon>
    </lineage>
</organism>
<proteinExistence type="predicted"/>
<feature type="transmembrane region" description="Helical" evidence="1">
    <location>
        <begin position="237"/>
        <end position="256"/>
    </location>
</feature>
<comment type="caution">
    <text evidence="2">The sequence shown here is derived from an EMBL/GenBank/DDBJ whole genome shotgun (WGS) entry which is preliminary data.</text>
</comment>
<dbReference type="Proteomes" id="UP000758603">
    <property type="component" value="Unassembled WGS sequence"/>
</dbReference>
<feature type="transmembrane region" description="Helical" evidence="1">
    <location>
        <begin position="122"/>
        <end position="141"/>
    </location>
</feature>
<feature type="transmembrane region" description="Helical" evidence="1">
    <location>
        <begin position="162"/>
        <end position="181"/>
    </location>
</feature>
<reference evidence="2" key="1">
    <citation type="journal article" date="2021" name="Nat. Commun.">
        <title>Genetic determinants of endophytism in the Arabidopsis root mycobiome.</title>
        <authorList>
            <person name="Mesny F."/>
            <person name="Miyauchi S."/>
            <person name="Thiergart T."/>
            <person name="Pickel B."/>
            <person name="Atanasova L."/>
            <person name="Karlsson M."/>
            <person name="Huettel B."/>
            <person name="Barry K.W."/>
            <person name="Haridas S."/>
            <person name="Chen C."/>
            <person name="Bauer D."/>
            <person name="Andreopoulos W."/>
            <person name="Pangilinan J."/>
            <person name="LaButti K."/>
            <person name="Riley R."/>
            <person name="Lipzen A."/>
            <person name="Clum A."/>
            <person name="Drula E."/>
            <person name="Henrissat B."/>
            <person name="Kohler A."/>
            <person name="Grigoriev I.V."/>
            <person name="Martin F.M."/>
            <person name="Hacquard S."/>
        </authorList>
    </citation>
    <scope>NUCLEOTIDE SEQUENCE</scope>
    <source>
        <strain evidence="2">MPI-SDFR-AT-0073</strain>
    </source>
</reference>